<dbReference type="GO" id="GO:0003676">
    <property type="term" value="F:nucleic acid binding"/>
    <property type="evidence" value="ECO:0007669"/>
    <property type="project" value="InterPro"/>
</dbReference>
<comment type="caution">
    <text evidence="2">The sequence shown here is derived from an EMBL/GenBank/DDBJ whole genome shotgun (WGS) entry which is preliminary data.</text>
</comment>
<protein>
    <submittedName>
        <fullName evidence="2">Retrovirus-related Pol polyprotein from transposon 412</fullName>
    </submittedName>
</protein>
<organism evidence="2 3">
    <name type="scientific">Araneus ventricosus</name>
    <name type="common">Orbweaver spider</name>
    <name type="synonym">Epeira ventricosa</name>
    <dbReference type="NCBI Taxonomy" id="182803"/>
    <lineage>
        <taxon>Eukaryota</taxon>
        <taxon>Metazoa</taxon>
        <taxon>Ecdysozoa</taxon>
        <taxon>Arthropoda</taxon>
        <taxon>Chelicerata</taxon>
        <taxon>Arachnida</taxon>
        <taxon>Araneae</taxon>
        <taxon>Araneomorphae</taxon>
        <taxon>Entelegynae</taxon>
        <taxon>Araneoidea</taxon>
        <taxon>Araneidae</taxon>
        <taxon>Araneus</taxon>
    </lineage>
</organism>
<dbReference type="FunFam" id="3.30.420.10:FF:000032">
    <property type="entry name" value="Retrovirus-related Pol polyprotein from transposon 297-like Protein"/>
    <property type="match status" value="1"/>
</dbReference>
<dbReference type="Proteomes" id="UP000499080">
    <property type="component" value="Unassembled WGS sequence"/>
</dbReference>
<dbReference type="PROSITE" id="PS50994">
    <property type="entry name" value="INTEGRASE"/>
    <property type="match status" value="1"/>
</dbReference>
<feature type="domain" description="Integrase catalytic" evidence="1">
    <location>
        <begin position="25"/>
        <end position="202"/>
    </location>
</feature>
<dbReference type="PANTHER" id="PTHR38681:SF1">
    <property type="entry name" value="RETROVIRUS-RELATED POL POLYPROTEIN FROM TRANSPOSON 412-LIKE PROTEIN"/>
    <property type="match status" value="1"/>
</dbReference>
<dbReference type="PANTHER" id="PTHR38681">
    <property type="entry name" value="RETROVIRUS-RELATED POL POLYPROTEIN FROM TRANSPOSON 412-LIKE PROTEIN-RELATED"/>
    <property type="match status" value="1"/>
</dbReference>
<dbReference type="InterPro" id="IPR036397">
    <property type="entry name" value="RNaseH_sf"/>
</dbReference>
<proteinExistence type="predicted"/>
<name>A0A4Y2NMM6_ARAVE</name>
<dbReference type="InterPro" id="IPR001584">
    <property type="entry name" value="Integrase_cat-core"/>
</dbReference>
<sequence>MKRNLKERVHAVNLVKDKKNKFQRHTKAPLGTFSLTDAHFQQIHIDIVGPLPPSDGCVYLLTMIDRFSRWSEAIPIADMQTKTICRAFFHTLISRFGCPSIITTDQSSQMRSSLYLEFSEMLGTNRIRTTAYHPIANGIVERFHRHLKSSIKAHESTQWSEILPIVLLGIRTAVKEDIKASCAELVYGTTLQLPIDVIETSIIPPCNDIFVDRPRNKMREMNPVETSTQGKTKFYVNRSLKTCLHVFLRIDSVKPPMCQPDTGPHKVLKRTEKNFTIELNGRTSNVSVVSTDRKSIFISIEFVVSGNSLVDK</sequence>
<dbReference type="GO" id="GO:0015074">
    <property type="term" value="P:DNA integration"/>
    <property type="evidence" value="ECO:0007669"/>
    <property type="project" value="InterPro"/>
</dbReference>
<dbReference type="Pfam" id="PF00665">
    <property type="entry name" value="rve"/>
    <property type="match status" value="1"/>
</dbReference>
<evidence type="ECO:0000313" key="3">
    <source>
        <dbReference type="Proteomes" id="UP000499080"/>
    </source>
</evidence>
<dbReference type="OrthoDB" id="422540at2759"/>
<dbReference type="InterPro" id="IPR012337">
    <property type="entry name" value="RNaseH-like_sf"/>
</dbReference>
<reference evidence="2 3" key="1">
    <citation type="journal article" date="2019" name="Sci. Rep.">
        <title>Orb-weaving spider Araneus ventricosus genome elucidates the spidroin gene catalogue.</title>
        <authorList>
            <person name="Kono N."/>
            <person name="Nakamura H."/>
            <person name="Ohtoshi R."/>
            <person name="Moran D.A.P."/>
            <person name="Shinohara A."/>
            <person name="Yoshida Y."/>
            <person name="Fujiwara M."/>
            <person name="Mori M."/>
            <person name="Tomita M."/>
            <person name="Arakawa K."/>
        </authorList>
    </citation>
    <scope>NUCLEOTIDE SEQUENCE [LARGE SCALE GENOMIC DNA]</scope>
</reference>
<gene>
    <name evidence="2" type="primary">POL_969</name>
    <name evidence="2" type="ORF">AVEN_120931_1</name>
</gene>
<dbReference type="SUPFAM" id="SSF53098">
    <property type="entry name" value="Ribonuclease H-like"/>
    <property type="match status" value="1"/>
</dbReference>
<dbReference type="EMBL" id="BGPR01009518">
    <property type="protein sequence ID" value="GBN40541.1"/>
    <property type="molecule type" value="Genomic_DNA"/>
</dbReference>
<dbReference type="Gene3D" id="3.30.420.10">
    <property type="entry name" value="Ribonuclease H-like superfamily/Ribonuclease H"/>
    <property type="match status" value="1"/>
</dbReference>
<accession>A0A4Y2NMM6</accession>
<evidence type="ECO:0000313" key="2">
    <source>
        <dbReference type="EMBL" id="GBN40541.1"/>
    </source>
</evidence>
<dbReference type="AlphaFoldDB" id="A0A4Y2NMM6"/>
<keyword evidence="3" id="KW-1185">Reference proteome</keyword>
<evidence type="ECO:0000259" key="1">
    <source>
        <dbReference type="PROSITE" id="PS50994"/>
    </source>
</evidence>